<evidence type="ECO:0000313" key="1">
    <source>
        <dbReference type="EMBL" id="KAL0062137.1"/>
    </source>
</evidence>
<organism evidence="1 2">
    <name type="scientific">Marasmius tenuissimus</name>
    <dbReference type="NCBI Taxonomy" id="585030"/>
    <lineage>
        <taxon>Eukaryota</taxon>
        <taxon>Fungi</taxon>
        <taxon>Dikarya</taxon>
        <taxon>Basidiomycota</taxon>
        <taxon>Agaricomycotina</taxon>
        <taxon>Agaricomycetes</taxon>
        <taxon>Agaricomycetidae</taxon>
        <taxon>Agaricales</taxon>
        <taxon>Marasmiineae</taxon>
        <taxon>Marasmiaceae</taxon>
        <taxon>Marasmius</taxon>
    </lineage>
</organism>
<keyword evidence="2" id="KW-1185">Reference proteome</keyword>
<sequence length="517" mass="58901">MAVASSSLFPKSPLLGLPNELKLRICKELIAITNRSDALFGLHWTCRALRLLLSKTPDLWTYILIDHTTFNMRAARPVRTKRGAIRYNLWPGVRTILRLAGSRPISLALCFEGQTPNQCYVLGRVIHPGHLHTLMWILHERGFGRVRQLTIRCSLWSHTDAILAFLSRRTVIFPMLERIDVTCTAAGPEFDAIPFKQLNGVENPLFAPLHSSLTLGQYSITRFPSLKSVLLDSIPIRPSSFIPSQLAVLSLKGAIEPGYQGFVAVLMANEKTLHTLELFPDFFPYSGQKEAITLPNVYTLSLGVFDPMHITCLAKQLNLPSLKSLSIEDKWNSAGVFQTNYKHSGTPDDIRRDFMKMYETMIKRWPLAQVTYLKIVHGIFYETRENLAYLLGKSRKERVDWAPVPIASMFFTEFRSLETFVTWYPNRSLVRVLFNRPYQYDEVKGTFDVIHPPRFPALRRWLANGHIICGCLVWREDGKKQLGEAIRKMKNAPARNETGERHVVCVEGCSTSTAIRK</sequence>
<evidence type="ECO:0000313" key="2">
    <source>
        <dbReference type="Proteomes" id="UP001437256"/>
    </source>
</evidence>
<protein>
    <recommendedName>
        <fullName evidence="3">F-box domain-containing protein</fullName>
    </recommendedName>
</protein>
<gene>
    <name evidence="1" type="ORF">AAF712_010979</name>
</gene>
<name>A0ABR2ZLT6_9AGAR</name>
<dbReference type="EMBL" id="JBBXMP010000113">
    <property type="protein sequence ID" value="KAL0062137.1"/>
    <property type="molecule type" value="Genomic_DNA"/>
</dbReference>
<dbReference type="Proteomes" id="UP001437256">
    <property type="component" value="Unassembled WGS sequence"/>
</dbReference>
<comment type="caution">
    <text evidence="1">The sequence shown here is derived from an EMBL/GenBank/DDBJ whole genome shotgun (WGS) entry which is preliminary data.</text>
</comment>
<reference evidence="1 2" key="1">
    <citation type="submission" date="2024-05" db="EMBL/GenBank/DDBJ databases">
        <title>A draft genome resource for the thread blight pathogen Marasmius tenuissimus strain MS-2.</title>
        <authorList>
            <person name="Yulfo-Soto G.E."/>
            <person name="Baruah I.K."/>
            <person name="Amoako-Attah I."/>
            <person name="Bukari Y."/>
            <person name="Meinhardt L.W."/>
            <person name="Bailey B.A."/>
            <person name="Cohen S.P."/>
        </authorList>
    </citation>
    <scope>NUCLEOTIDE SEQUENCE [LARGE SCALE GENOMIC DNA]</scope>
    <source>
        <strain evidence="1 2">MS-2</strain>
    </source>
</reference>
<evidence type="ECO:0008006" key="3">
    <source>
        <dbReference type="Google" id="ProtNLM"/>
    </source>
</evidence>
<proteinExistence type="predicted"/>
<accession>A0ABR2ZLT6</accession>